<feature type="non-terminal residue" evidence="4">
    <location>
        <position position="106"/>
    </location>
</feature>
<name>A0A482XKY8_LAOST</name>
<dbReference type="GO" id="GO:0004169">
    <property type="term" value="F:dolichyl-phosphate-mannose-protein mannosyltransferase activity"/>
    <property type="evidence" value="ECO:0007669"/>
    <property type="project" value="TreeGrafter"/>
</dbReference>
<gene>
    <name evidence="4" type="ORF">LSTR_LSTR017598</name>
</gene>
<dbReference type="OrthoDB" id="5561486at2759"/>
<sequence>VAYGAIVTLKNHRTGGGYLHSHWHLYPEGVGARQQQITTYTHKDENNKFLIKYYNKEIDVNDTEVVLLRHGDLVRLEHVTTHRNLHSHREPAPISKKHYQVTGYGE</sequence>
<dbReference type="Proteomes" id="UP000291343">
    <property type="component" value="Unassembled WGS sequence"/>
</dbReference>
<dbReference type="Gene3D" id="2.80.10.50">
    <property type="match status" value="1"/>
</dbReference>
<feature type="region of interest" description="Disordered" evidence="2">
    <location>
        <begin position="84"/>
        <end position="106"/>
    </location>
</feature>
<dbReference type="SUPFAM" id="SSF82109">
    <property type="entry name" value="MIR domain"/>
    <property type="match status" value="1"/>
</dbReference>
<dbReference type="InterPro" id="IPR027005">
    <property type="entry name" value="PMT-like"/>
</dbReference>
<dbReference type="Pfam" id="PF02815">
    <property type="entry name" value="MIR"/>
    <property type="match status" value="1"/>
</dbReference>
<evidence type="ECO:0000256" key="1">
    <source>
        <dbReference type="ARBA" id="ARBA00022737"/>
    </source>
</evidence>
<dbReference type="EMBL" id="QKKF02006855">
    <property type="protein sequence ID" value="RZF46220.1"/>
    <property type="molecule type" value="Genomic_DNA"/>
</dbReference>
<protein>
    <recommendedName>
        <fullName evidence="3">MIR domain-containing protein</fullName>
    </recommendedName>
</protein>
<dbReference type="PROSITE" id="PS50919">
    <property type="entry name" value="MIR"/>
    <property type="match status" value="2"/>
</dbReference>
<feature type="domain" description="MIR" evidence="3">
    <location>
        <begin position="65"/>
        <end position="106"/>
    </location>
</feature>
<evidence type="ECO:0000313" key="4">
    <source>
        <dbReference type="EMBL" id="RZF46220.1"/>
    </source>
</evidence>
<dbReference type="STRING" id="195883.A0A482XKY8"/>
<reference evidence="4 5" key="1">
    <citation type="journal article" date="2017" name="Gigascience">
        <title>Genome sequence of the small brown planthopper, Laodelphax striatellus.</title>
        <authorList>
            <person name="Zhu J."/>
            <person name="Jiang F."/>
            <person name="Wang X."/>
            <person name="Yang P."/>
            <person name="Bao Y."/>
            <person name="Zhao W."/>
            <person name="Wang W."/>
            <person name="Lu H."/>
            <person name="Wang Q."/>
            <person name="Cui N."/>
            <person name="Li J."/>
            <person name="Chen X."/>
            <person name="Luo L."/>
            <person name="Yu J."/>
            <person name="Kang L."/>
            <person name="Cui F."/>
        </authorList>
    </citation>
    <scope>NUCLEOTIDE SEQUENCE [LARGE SCALE GENOMIC DNA]</scope>
    <source>
        <strain evidence="4">Lst14</strain>
    </source>
</reference>
<feature type="domain" description="MIR" evidence="3">
    <location>
        <begin position="1"/>
        <end position="54"/>
    </location>
</feature>
<keyword evidence="5" id="KW-1185">Reference proteome</keyword>
<evidence type="ECO:0000259" key="3">
    <source>
        <dbReference type="PROSITE" id="PS50919"/>
    </source>
</evidence>
<dbReference type="InterPro" id="IPR036300">
    <property type="entry name" value="MIR_dom_sf"/>
</dbReference>
<dbReference type="InterPro" id="IPR016093">
    <property type="entry name" value="MIR_motif"/>
</dbReference>
<keyword evidence="1" id="KW-0677">Repeat</keyword>
<organism evidence="4 5">
    <name type="scientific">Laodelphax striatellus</name>
    <name type="common">Small brown planthopper</name>
    <name type="synonym">Delphax striatella</name>
    <dbReference type="NCBI Taxonomy" id="195883"/>
    <lineage>
        <taxon>Eukaryota</taxon>
        <taxon>Metazoa</taxon>
        <taxon>Ecdysozoa</taxon>
        <taxon>Arthropoda</taxon>
        <taxon>Hexapoda</taxon>
        <taxon>Insecta</taxon>
        <taxon>Pterygota</taxon>
        <taxon>Neoptera</taxon>
        <taxon>Paraneoptera</taxon>
        <taxon>Hemiptera</taxon>
        <taxon>Auchenorrhyncha</taxon>
        <taxon>Fulgoroidea</taxon>
        <taxon>Delphacidae</taxon>
        <taxon>Criomorphinae</taxon>
        <taxon>Laodelphax</taxon>
    </lineage>
</organism>
<dbReference type="SMART" id="SM00472">
    <property type="entry name" value="MIR"/>
    <property type="match status" value="2"/>
</dbReference>
<comment type="caution">
    <text evidence="4">The sequence shown here is derived from an EMBL/GenBank/DDBJ whole genome shotgun (WGS) entry which is preliminary data.</text>
</comment>
<feature type="non-terminal residue" evidence="4">
    <location>
        <position position="1"/>
    </location>
</feature>
<evidence type="ECO:0000256" key="2">
    <source>
        <dbReference type="SAM" id="MobiDB-lite"/>
    </source>
</evidence>
<dbReference type="PANTHER" id="PTHR10050:SF46">
    <property type="entry name" value="PROTEIN O-MANNOSYL-TRANSFERASE 2"/>
    <property type="match status" value="1"/>
</dbReference>
<dbReference type="AlphaFoldDB" id="A0A482XKY8"/>
<dbReference type="GO" id="GO:0005783">
    <property type="term" value="C:endoplasmic reticulum"/>
    <property type="evidence" value="ECO:0007669"/>
    <property type="project" value="TreeGrafter"/>
</dbReference>
<proteinExistence type="predicted"/>
<dbReference type="PANTHER" id="PTHR10050">
    <property type="entry name" value="DOLICHYL-PHOSPHATE-MANNOSE--PROTEIN MANNOSYLTRANSFERASE"/>
    <property type="match status" value="1"/>
</dbReference>
<evidence type="ECO:0000313" key="5">
    <source>
        <dbReference type="Proteomes" id="UP000291343"/>
    </source>
</evidence>
<accession>A0A482XKY8</accession>
<dbReference type="InParanoid" id="A0A482XKY8"/>